<feature type="transmembrane region" description="Helical" evidence="1">
    <location>
        <begin position="59"/>
        <end position="78"/>
    </location>
</feature>
<organism evidence="2 3">
    <name type="scientific">Sphingomonas cavernae</name>
    <dbReference type="NCBI Taxonomy" id="2320861"/>
    <lineage>
        <taxon>Bacteria</taxon>
        <taxon>Pseudomonadati</taxon>
        <taxon>Pseudomonadota</taxon>
        <taxon>Alphaproteobacteria</taxon>
        <taxon>Sphingomonadales</taxon>
        <taxon>Sphingomonadaceae</taxon>
        <taxon>Sphingomonas</taxon>
    </lineage>
</organism>
<sequence length="132" mass="14677">MEWMILPFKRYADFAGRSRRKEYWMFFLLNLIIYVVLMGATGGFAMMTDPMAAASGAGGLSMAVLLYALIVFIPALAVQVRRFHDQDKSGWFVLLNFIPFVGALIVIVFMCLEGTRGANRFGPDPKAEEAAA</sequence>
<keyword evidence="1" id="KW-1133">Transmembrane helix</keyword>
<feature type="transmembrane region" description="Helical" evidence="1">
    <location>
        <begin position="23"/>
        <end position="47"/>
    </location>
</feature>
<keyword evidence="1" id="KW-0812">Transmembrane</keyword>
<dbReference type="EMBL" id="QYUM01000003">
    <property type="protein sequence ID" value="RJF90938.1"/>
    <property type="molecule type" value="Genomic_DNA"/>
</dbReference>
<dbReference type="Pfam" id="PF05656">
    <property type="entry name" value="DUF805"/>
    <property type="match status" value="1"/>
</dbReference>
<dbReference type="Proteomes" id="UP000286100">
    <property type="component" value="Unassembled WGS sequence"/>
</dbReference>
<dbReference type="AlphaFoldDB" id="A0A418WLQ3"/>
<feature type="transmembrane region" description="Helical" evidence="1">
    <location>
        <begin position="90"/>
        <end position="110"/>
    </location>
</feature>
<gene>
    <name evidence="2" type="ORF">D3876_12295</name>
</gene>
<name>A0A418WLQ3_9SPHN</name>
<dbReference type="RefSeq" id="WP_119762559.1">
    <property type="nucleotide sequence ID" value="NZ_QYUM01000003.1"/>
</dbReference>
<evidence type="ECO:0000313" key="2">
    <source>
        <dbReference type="EMBL" id="RJF90938.1"/>
    </source>
</evidence>
<dbReference type="PANTHER" id="PTHR34980:SF2">
    <property type="entry name" value="INNER MEMBRANE PROTEIN YHAH-RELATED"/>
    <property type="match status" value="1"/>
</dbReference>
<comment type="caution">
    <text evidence="2">The sequence shown here is derived from an EMBL/GenBank/DDBJ whole genome shotgun (WGS) entry which is preliminary data.</text>
</comment>
<proteinExistence type="predicted"/>
<keyword evidence="1" id="KW-0472">Membrane</keyword>
<dbReference type="PANTHER" id="PTHR34980">
    <property type="entry name" value="INNER MEMBRANE PROTEIN-RELATED-RELATED"/>
    <property type="match status" value="1"/>
</dbReference>
<dbReference type="GO" id="GO:0005886">
    <property type="term" value="C:plasma membrane"/>
    <property type="evidence" value="ECO:0007669"/>
    <property type="project" value="TreeGrafter"/>
</dbReference>
<evidence type="ECO:0000313" key="3">
    <source>
        <dbReference type="Proteomes" id="UP000286100"/>
    </source>
</evidence>
<dbReference type="InterPro" id="IPR008523">
    <property type="entry name" value="DUF805"/>
</dbReference>
<evidence type="ECO:0000256" key="1">
    <source>
        <dbReference type="SAM" id="Phobius"/>
    </source>
</evidence>
<accession>A0A418WLQ3</accession>
<reference evidence="2 3" key="1">
    <citation type="submission" date="2018-09" db="EMBL/GenBank/DDBJ databases">
        <authorList>
            <person name="Zhu H."/>
        </authorList>
    </citation>
    <scope>NUCLEOTIDE SEQUENCE [LARGE SCALE GENOMIC DNA]</scope>
    <source>
        <strain evidence="2 3">K2R01-6</strain>
    </source>
</reference>
<protein>
    <submittedName>
        <fullName evidence="2">DUF805 domain-containing protein</fullName>
    </submittedName>
</protein>
<dbReference type="OrthoDB" id="9812349at2"/>
<keyword evidence="3" id="KW-1185">Reference proteome</keyword>